<sequence length="905" mass="96548">MPTTCGFPNCKFRSRYRGQEDNRHFYRIPKRPQVLRQRWLLAIGRTEDTVVSQIACCKRGAQGSTRPALSTLHYMFSSGKNALITSPKAFFEILIFFFFFFFVLRICSAHFEGGEKKEGDIPVPDPQLDAPISIELPPKETKSSDRRRALQQPRSSARSTPCSNSSAASTSVKRGRSLVVTADYLASWKNRSVIDAIGDADSGGGAAVGYYKGGGSGECCPSHPSAPTHLGVFLLHVQLRVCLCMCMYVSELTRAPLIDSNSSCSSLRFPSSSNSNNAAATTTTTTTTTTAAAAAAVAAAASAEYSADLRQHNHFVANILTIPHVFTMILTAFNCYLMNVTRLSLTTLFAVSSRMSNGATGRPLVALLDGRDCTVEMPILKDVATVAFCDAQSTHEIHEKVLNEAVAALMWHSITLEREDLEKFKALRVVVRIGTGTDNIDVKAATDLGIAVCNTPGDCVEEVADTTMSLILNMYRKTFWLAKAVSEGKKVSGVEQVRELASGSTRIRDDTLGIIGLGRVGTAVAMRAKAFGFKICFFDPHLPEGVDKSLGIERCYNLDDILFKSDCITLHCPLTDETRHMINDMTIKQMRPGAFIVNTSRGGLIQESALGESLKSGHIKAAALDVHEHEPFDPLAIGPLSAVPNIIHTPHCSWYSDASCKELRLSAAREVRRAIVGRCPHDLSNCVNKEALLAGHTRRPTSSTSLAPNVSSSFNPLMPSFGTSIADGFNGLPVGGNLPSFPYSNPLLAMGNPLLNPLMMNPSTAALASFANAAASTPHSGPAAALSTLAAASSAMTTSAAPVARQSPAVQVSHSPKANNNRTTVSPAVRPASSPDGPTEIKDGTPPAQQTSSQPHLTSSSLSAVSPCKSPGASNLPKVPTISVDSLASVVPEESTVTPVKLDAE</sequence>
<name>A0A238BUH9_9BILA</name>
<dbReference type="GO" id="GO:0003714">
    <property type="term" value="F:transcription corepressor activity"/>
    <property type="evidence" value="ECO:0007669"/>
    <property type="project" value="InterPro"/>
</dbReference>
<dbReference type="PANTHER" id="PTHR46029:SF7">
    <property type="entry name" value="C-TERMINAL-BINDING PROTEIN"/>
    <property type="match status" value="1"/>
</dbReference>
<evidence type="ECO:0000256" key="4">
    <source>
        <dbReference type="ARBA" id="ARBA00022833"/>
    </source>
</evidence>
<dbReference type="InterPro" id="IPR051638">
    <property type="entry name" value="CTBP_dehydrogenase"/>
</dbReference>
<dbReference type="GO" id="GO:0008270">
    <property type="term" value="F:zinc ion binding"/>
    <property type="evidence" value="ECO:0007669"/>
    <property type="project" value="UniProtKB-KW"/>
</dbReference>
<feature type="compositionally biased region" description="Basic and acidic residues" evidence="7">
    <location>
        <begin position="137"/>
        <end position="148"/>
    </location>
</feature>
<dbReference type="PANTHER" id="PTHR46029">
    <property type="entry name" value="C-TERMINAL-BINDING PROTEIN"/>
    <property type="match status" value="1"/>
</dbReference>
<proteinExistence type="inferred from homology"/>
<evidence type="ECO:0000256" key="3">
    <source>
        <dbReference type="ARBA" id="ARBA00022771"/>
    </source>
</evidence>
<dbReference type="GO" id="GO:0003713">
    <property type="term" value="F:transcription coactivator activity"/>
    <property type="evidence" value="ECO:0007669"/>
    <property type="project" value="TreeGrafter"/>
</dbReference>
<dbReference type="Gene3D" id="3.40.50.720">
    <property type="entry name" value="NAD(P)-binding Rossmann-like Domain"/>
    <property type="match status" value="2"/>
</dbReference>
<dbReference type="SUPFAM" id="SSF52283">
    <property type="entry name" value="Formate/glycerate dehydrogenase catalytic domain-like"/>
    <property type="match status" value="1"/>
</dbReference>
<feature type="transmembrane region" description="Helical" evidence="8">
    <location>
        <begin position="315"/>
        <end position="333"/>
    </location>
</feature>
<dbReference type="GO" id="GO:0001221">
    <property type="term" value="F:transcription coregulator binding"/>
    <property type="evidence" value="ECO:0007669"/>
    <property type="project" value="TreeGrafter"/>
</dbReference>
<dbReference type="OrthoDB" id="9991913at2759"/>
<dbReference type="InterPro" id="IPR043322">
    <property type="entry name" value="CtBP"/>
</dbReference>
<evidence type="ECO:0000313" key="11">
    <source>
        <dbReference type="Proteomes" id="UP000242913"/>
    </source>
</evidence>
<dbReference type="AlphaFoldDB" id="A0A238BUH9"/>
<feature type="transmembrane region" description="Helical" evidence="8">
    <location>
        <begin position="89"/>
        <end position="107"/>
    </location>
</feature>
<dbReference type="InterPro" id="IPR006140">
    <property type="entry name" value="D-isomer_DH_NAD-bd"/>
</dbReference>
<evidence type="ECO:0000259" key="9">
    <source>
        <dbReference type="PROSITE" id="PS50950"/>
    </source>
</evidence>
<keyword evidence="2" id="KW-0479">Metal-binding</keyword>
<keyword evidence="8" id="KW-0472">Membrane</keyword>
<feature type="compositionally biased region" description="Polar residues" evidence="7">
    <location>
        <begin position="808"/>
        <end position="826"/>
    </location>
</feature>
<dbReference type="PROSITE" id="PS50950">
    <property type="entry name" value="ZF_THAP"/>
    <property type="match status" value="1"/>
</dbReference>
<dbReference type="GO" id="GO:0016616">
    <property type="term" value="F:oxidoreductase activity, acting on the CH-OH group of donors, NAD or NADP as acceptor"/>
    <property type="evidence" value="ECO:0007669"/>
    <property type="project" value="InterPro"/>
</dbReference>
<evidence type="ECO:0000256" key="6">
    <source>
        <dbReference type="PROSITE-ProRule" id="PRU00309"/>
    </source>
</evidence>
<keyword evidence="4" id="KW-0862">Zinc</keyword>
<dbReference type="GO" id="GO:0005634">
    <property type="term" value="C:nucleus"/>
    <property type="evidence" value="ECO:0007669"/>
    <property type="project" value="TreeGrafter"/>
</dbReference>
<accession>A0A238BUH9</accession>
<dbReference type="SUPFAM" id="SSF51735">
    <property type="entry name" value="NAD(P)-binding Rossmann-fold domains"/>
    <property type="match status" value="1"/>
</dbReference>
<dbReference type="Pfam" id="PF00389">
    <property type="entry name" value="2-Hacid_dh"/>
    <property type="match status" value="1"/>
</dbReference>
<dbReference type="PROSITE" id="PS00065">
    <property type="entry name" value="D_2_HYDROXYACID_DH_1"/>
    <property type="match status" value="1"/>
</dbReference>
<gene>
    <name evidence="10" type="ORF">X798_04555</name>
</gene>
<evidence type="ECO:0000256" key="1">
    <source>
        <dbReference type="ARBA" id="ARBA00005854"/>
    </source>
</evidence>
<feature type="compositionally biased region" description="Low complexity" evidence="7">
    <location>
        <begin position="849"/>
        <end position="863"/>
    </location>
</feature>
<reference evidence="10 11" key="1">
    <citation type="submission" date="2015-12" db="EMBL/GenBank/DDBJ databases">
        <title>Draft genome of the nematode, Onchocerca flexuosa.</title>
        <authorList>
            <person name="Mitreva M."/>
        </authorList>
    </citation>
    <scope>NUCLEOTIDE SEQUENCE [LARGE SCALE GENOMIC DNA]</scope>
    <source>
        <strain evidence="10">Red Deer</strain>
    </source>
</reference>
<keyword evidence="5 6" id="KW-0238">DNA-binding</keyword>
<evidence type="ECO:0000256" key="5">
    <source>
        <dbReference type="ARBA" id="ARBA00023125"/>
    </source>
</evidence>
<dbReference type="EMBL" id="KZ270009">
    <property type="protein sequence ID" value="OZC08355.1"/>
    <property type="molecule type" value="Genomic_DNA"/>
</dbReference>
<feature type="compositionally biased region" description="Polar residues" evidence="7">
    <location>
        <begin position="152"/>
        <end position="169"/>
    </location>
</feature>
<evidence type="ECO:0000256" key="2">
    <source>
        <dbReference type="ARBA" id="ARBA00022723"/>
    </source>
</evidence>
<organism evidence="10 11">
    <name type="scientific">Onchocerca flexuosa</name>
    <dbReference type="NCBI Taxonomy" id="387005"/>
    <lineage>
        <taxon>Eukaryota</taxon>
        <taxon>Metazoa</taxon>
        <taxon>Ecdysozoa</taxon>
        <taxon>Nematoda</taxon>
        <taxon>Chromadorea</taxon>
        <taxon>Rhabditida</taxon>
        <taxon>Spirurina</taxon>
        <taxon>Spiruromorpha</taxon>
        <taxon>Filarioidea</taxon>
        <taxon>Onchocercidae</taxon>
        <taxon>Onchocerca</taxon>
    </lineage>
</organism>
<feature type="region of interest" description="Disordered" evidence="7">
    <location>
        <begin position="115"/>
        <end position="169"/>
    </location>
</feature>
<dbReference type="Proteomes" id="UP000242913">
    <property type="component" value="Unassembled WGS sequence"/>
</dbReference>
<dbReference type="InterPro" id="IPR029752">
    <property type="entry name" value="D-isomer_DH_CS1"/>
</dbReference>
<dbReference type="GO" id="GO:0051287">
    <property type="term" value="F:NAD binding"/>
    <property type="evidence" value="ECO:0007669"/>
    <property type="project" value="InterPro"/>
</dbReference>
<evidence type="ECO:0000313" key="10">
    <source>
        <dbReference type="EMBL" id="OZC08355.1"/>
    </source>
</evidence>
<dbReference type="GO" id="GO:0140297">
    <property type="term" value="F:DNA-binding transcription factor binding"/>
    <property type="evidence" value="ECO:0007669"/>
    <property type="project" value="TreeGrafter"/>
</dbReference>
<dbReference type="InterPro" id="IPR006139">
    <property type="entry name" value="D-isomer_2_OHA_DH_cat_dom"/>
</dbReference>
<dbReference type="InterPro" id="IPR036291">
    <property type="entry name" value="NAD(P)-bd_dom_sf"/>
</dbReference>
<dbReference type="SUPFAM" id="SSF57716">
    <property type="entry name" value="Glucocorticoid receptor-like (DNA-binding domain)"/>
    <property type="match status" value="1"/>
</dbReference>
<feature type="domain" description="THAP-type" evidence="9">
    <location>
        <begin position="1"/>
        <end position="90"/>
    </location>
</feature>
<protein>
    <recommendedName>
        <fullName evidence="9">THAP-type domain-containing protein</fullName>
    </recommendedName>
</protein>
<keyword evidence="8" id="KW-1133">Transmembrane helix</keyword>
<feature type="region of interest" description="Disordered" evidence="7">
    <location>
        <begin position="802"/>
        <end position="905"/>
    </location>
</feature>
<dbReference type="GO" id="GO:0003677">
    <property type="term" value="F:DNA binding"/>
    <property type="evidence" value="ECO:0007669"/>
    <property type="project" value="UniProtKB-UniRule"/>
</dbReference>
<dbReference type="Pfam" id="PF02826">
    <property type="entry name" value="2-Hacid_dh_C"/>
    <property type="match status" value="1"/>
</dbReference>
<keyword evidence="11" id="KW-1185">Reference proteome</keyword>
<comment type="similarity">
    <text evidence="1">Belongs to the D-isomer specific 2-hydroxyacid dehydrogenase family.</text>
</comment>
<dbReference type="GO" id="GO:0006357">
    <property type="term" value="P:regulation of transcription by RNA polymerase II"/>
    <property type="evidence" value="ECO:0007669"/>
    <property type="project" value="TreeGrafter"/>
</dbReference>
<dbReference type="InterPro" id="IPR006612">
    <property type="entry name" value="THAP_Znf"/>
</dbReference>
<evidence type="ECO:0000256" key="7">
    <source>
        <dbReference type="SAM" id="MobiDB-lite"/>
    </source>
</evidence>
<keyword evidence="3 6" id="KW-0863">Zinc-finger</keyword>
<keyword evidence="8" id="KW-0812">Transmembrane</keyword>
<dbReference type="CDD" id="cd05299">
    <property type="entry name" value="CtBP_dh"/>
    <property type="match status" value="1"/>
</dbReference>
<evidence type="ECO:0000256" key="8">
    <source>
        <dbReference type="SAM" id="Phobius"/>
    </source>
</evidence>